<feature type="transmembrane region" description="Helical" evidence="6">
    <location>
        <begin position="20"/>
        <end position="37"/>
    </location>
</feature>
<evidence type="ECO:0000313" key="9">
    <source>
        <dbReference type="Proteomes" id="UP000199058"/>
    </source>
</evidence>
<name>A0A1I1I311_9GAMM</name>
<dbReference type="PANTHER" id="PTHR33121:SF23">
    <property type="entry name" value="CYCLIC DI-GMP PHOSPHODIESTERASE PDEB"/>
    <property type="match status" value="1"/>
</dbReference>
<dbReference type="STRING" id="1122252.SAMN05660443_2032"/>
<dbReference type="SMART" id="SM00267">
    <property type="entry name" value="GGDEF"/>
    <property type="match status" value="1"/>
</dbReference>
<dbReference type="PROSITE" id="PS50883">
    <property type="entry name" value="EAL"/>
    <property type="match status" value="1"/>
</dbReference>
<feature type="transmembrane region" description="Helical" evidence="6">
    <location>
        <begin position="257"/>
        <end position="279"/>
    </location>
</feature>
<dbReference type="RefSeq" id="WP_091962931.1">
    <property type="nucleotide sequence ID" value="NZ_FOLH01000004.1"/>
</dbReference>
<dbReference type="SUPFAM" id="SSF141868">
    <property type="entry name" value="EAL domain-like"/>
    <property type="match status" value="1"/>
</dbReference>
<feature type="transmembrane region" description="Helical" evidence="6">
    <location>
        <begin position="291"/>
        <end position="310"/>
    </location>
</feature>
<dbReference type="InterPro" id="IPR001633">
    <property type="entry name" value="EAL_dom"/>
</dbReference>
<dbReference type="PANTHER" id="PTHR33121">
    <property type="entry name" value="CYCLIC DI-GMP PHOSPHODIESTERASE PDEF"/>
    <property type="match status" value="1"/>
</dbReference>
<feature type="transmembrane region" description="Helical" evidence="6">
    <location>
        <begin position="131"/>
        <end position="154"/>
    </location>
</feature>
<evidence type="ECO:0000256" key="6">
    <source>
        <dbReference type="SAM" id="Phobius"/>
    </source>
</evidence>
<reference evidence="8 9" key="1">
    <citation type="submission" date="2016-10" db="EMBL/GenBank/DDBJ databases">
        <authorList>
            <person name="de Groot N.N."/>
        </authorList>
    </citation>
    <scope>NUCLEOTIDE SEQUENCE [LARGE SCALE GENOMIC DNA]</scope>
    <source>
        <strain evidence="8 9">DSM 18438</strain>
    </source>
</reference>
<dbReference type="InterPro" id="IPR050706">
    <property type="entry name" value="Cyclic-di-GMP_PDE-like"/>
</dbReference>
<dbReference type="Pfam" id="PF00990">
    <property type="entry name" value="GGDEF"/>
    <property type="match status" value="1"/>
</dbReference>
<keyword evidence="3 6" id="KW-0812">Transmembrane</keyword>
<dbReference type="CDD" id="cd01948">
    <property type="entry name" value="EAL"/>
    <property type="match status" value="1"/>
</dbReference>
<feature type="transmembrane region" description="Helical" evidence="6">
    <location>
        <begin position="58"/>
        <end position="85"/>
    </location>
</feature>
<feature type="transmembrane region" description="Helical" evidence="6">
    <location>
        <begin position="231"/>
        <end position="250"/>
    </location>
</feature>
<keyword evidence="5 6" id="KW-0472">Membrane</keyword>
<dbReference type="Gene3D" id="3.20.20.450">
    <property type="entry name" value="EAL domain"/>
    <property type="match status" value="1"/>
</dbReference>
<dbReference type="InterPro" id="IPR000160">
    <property type="entry name" value="GGDEF_dom"/>
</dbReference>
<evidence type="ECO:0000256" key="5">
    <source>
        <dbReference type="ARBA" id="ARBA00023136"/>
    </source>
</evidence>
<sequence length="757" mass="84254">MISIGQSAVLPFLRLKATTSFKPLVMVFLGLGLLLSAELSRYFTLPDQQFSALWPPAGIFLASLLILGWRCLWVLIPVMLVWSLFLQQAHWFFALSFVTGLTLGSSVAALLIQRLGRTPLKKLTFKFLMALYVKGAVLGSGLVSLFGALGFWVSEVGYSGFAFHDIWLVYWGFEALGVVLFTPLAVLALLKGKRYLIKVWIDFKRPELLIWLMVSTGAALLTLLLETSGHNIYATVLAYTFFPLLCWLVMTARIETSVLIIPVFAGFFVAFSLLGWGGLQVIEDIQGLVRLLLQIAAMVVMAQLIASINTERGKLILLFKRQARIDYLTGLDNERELNRELQQLLDPKEGSLRQQAVTPWLIYIDVLDFEEIGDLIGFEGGHGLEQQIARQLRTLREPDEQIARLGPGRYALTLGKRTGIEIELLLAATYQALNDQEFTSGRQTTRIRVSIGAIPMDGELDTPARYLSAAHQASLLGRQSQERIYLARESRPLVEGRQRLTEKFESLKRALPENRLLLYAQPIASIQKEATELSFEILLRMQSPDGEILPPVEFLPAAETFGFMLEIDHWVIRNTLQALASNPEWLARTAKCGINLSGASLSSPDLANFIADQLEVSGVPAKKISFEVTETETIRDARLAAQIITQLRELGVSVALDDFGTGLATFDYLRSYEFDCLKIDGVFIRNLETSKVDQSMVRATCEVAKSLGLETIAEFVEGSSLIGMLTELGVNYAQGYGVGRPQPLGDFFAEDKRRLQA</sequence>
<evidence type="ECO:0000256" key="2">
    <source>
        <dbReference type="ARBA" id="ARBA00022475"/>
    </source>
</evidence>
<evidence type="ECO:0000259" key="7">
    <source>
        <dbReference type="PROSITE" id="PS50883"/>
    </source>
</evidence>
<dbReference type="InterPro" id="IPR007895">
    <property type="entry name" value="MASE1"/>
</dbReference>
<dbReference type="InterPro" id="IPR035919">
    <property type="entry name" value="EAL_sf"/>
</dbReference>
<comment type="subcellular location">
    <subcellularLocation>
        <location evidence="1">Cell membrane</location>
        <topology evidence="1">Multi-pass membrane protein</topology>
    </subcellularLocation>
</comment>
<dbReference type="SMART" id="SM00052">
    <property type="entry name" value="EAL"/>
    <property type="match status" value="1"/>
</dbReference>
<dbReference type="Pfam" id="PF00563">
    <property type="entry name" value="EAL"/>
    <property type="match status" value="1"/>
</dbReference>
<evidence type="ECO:0000313" key="8">
    <source>
        <dbReference type="EMBL" id="SFC27600.1"/>
    </source>
</evidence>
<protein>
    <submittedName>
        <fullName evidence="8">Diguanylate cyclase (GGDEF) domain-containing protein</fullName>
    </submittedName>
</protein>
<gene>
    <name evidence="8" type="ORF">SAMN05660443_2032</name>
</gene>
<keyword evidence="4 6" id="KW-1133">Transmembrane helix</keyword>
<dbReference type="Pfam" id="PF05231">
    <property type="entry name" value="MASE1"/>
    <property type="match status" value="1"/>
</dbReference>
<accession>A0A1I1I311</accession>
<evidence type="ECO:0000256" key="3">
    <source>
        <dbReference type="ARBA" id="ARBA00022692"/>
    </source>
</evidence>
<feature type="transmembrane region" description="Helical" evidence="6">
    <location>
        <begin position="91"/>
        <end position="111"/>
    </location>
</feature>
<dbReference type="GO" id="GO:0071111">
    <property type="term" value="F:cyclic-guanylate-specific phosphodiesterase activity"/>
    <property type="evidence" value="ECO:0007669"/>
    <property type="project" value="InterPro"/>
</dbReference>
<dbReference type="Proteomes" id="UP000199058">
    <property type="component" value="Unassembled WGS sequence"/>
</dbReference>
<dbReference type="SUPFAM" id="SSF55073">
    <property type="entry name" value="Nucleotide cyclase"/>
    <property type="match status" value="1"/>
</dbReference>
<feature type="domain" description="EAL" evidence="7">
    <location>
        <begin position="500"/>
        <end position="755"/>
    </location>
</feature>
<feature type="transmembrane region" description="Helical" evidence="6">
    <location>
        <begin position="166"/>
        <end position="187"/>
    </location>
</feature>
<proteinExistence type="predicted"/>
<evidence type="ECO:0000256" key="1">
    <source>
        <dbReference type="ARBA" id="ARBA00004651"/>
    </source>
</evidence>
<dbReference type="Gene3D" id="3.30.70.270">
    <property type="match status" value="1"/>
</dbReference>
<dbReference type="OrthoDB" id="9816034at2"/>
<dbReference type="InterPro" id="IPR043128">
    <property type="entry name" value="Rev_trsase/Diguanyl_cyclase"/>
</dbReference>
<evidence type="ECO:0000256" key="4">
    <source>
        <dbReference type="ARBA" id="ARBA00022989"/>
    </source>
</evidence>
<organism evidence="8 9">
    <name type="scientific">Marinospirillum celere</name>
    <dbReference type="NCBI Taxonomy" id="1122252"/>
    <lineage>
        <taxon>Bacteria</taxon>
        <taxon>Pseudomonadati</taxon>
        <taxon>Pseudomonadota</taxon>
        <taxon>Gammaproteobacteria</taxon>
        <taxon>Oceanospirillales</taxon>
        <taxon>Oceanospirillaceae</taxon>
        <taxon>Marinospirillum</taxon>
    </lineage>
</organism>
<dbReference type="EMBL" id="FOLH01000004">
    <property type="protein sequence ID" value="SFC27600.1"/>
    <property type="molecule type" value="Genomic_DNA"/>
</dbReference>
<dbReference type="AlphaFoldDB" id="A0A1I1I311"/>
<dbReference type="GO" id="GO:0005886">
    <property type="term" value="C:plasma membrane"/>
    <property type="evidence" value="ECO:0007669"/>
    <property type="project" value="UniProtKB-SubCell"/>
</dbReference>
<keyword evidence="9" id="KW-1185">Reference proteome</keyword>
<dbReference type="InterPro" id="IPR029787">
    <property type="entry name" value="Nucleotide_cyclase"/>
</dbReference>
<feature type="transmembrane region" description="Helical" evidence="6">
    <location>
        <begin position="208"/>
        <end position="225"/>
    </location>
</feature>
<keyword evidence="2" id="KW-1003">Cell membrane</keyword>